<evidence type="ECO:0000313" key="21">
    <source>
        <dbReference type="Proteomes" id="UP000472265"/>
    </source>
</evidence>
<dbReference type="InterPro" id="IPR031127">
    <property type="entry name" value="E3_UB_ligase_RBR"/>
</dbReference>
<dbReference type="InterPro" id="IPR003903">
    <property type="entry name" value="UIM_dom"/>
</dbReference>
<dbReference type="Ensembl" id="ENSSAUT00010013242.1">
    <property type="protein sequence ID" value="ENSSAUP00010012457.1"/>
    <property type="gene ID" value="ENSSAUG00010005930.1"/>
</dbReference>
<comment type="similarity">
    <text evidence="3">Belongs to the RBR family.</text>
</comment>
<dbReference type="InterPro" id="IPR001841">
    <property type="entry name" value="Znf_RING"/>
</dbReference>
<evidence type="ECO:0000313" key="20">
    <source>
        <dbReference type="Ensembl" id="ENSSAUP00010012457.1"/>
    </source>
</evidence>
<reference evidence="20" key="3">
    <citation type="submission" date="2025-09" db="UniProtKB">
        <authorList>
            <consortium name="Ensembl"/>
        </authorList>
    </citation>
    <scope>IDENTIFICATION</scope>
</reference>
<evidence type="ECO:0000256" key="11">
    <source>
        <dbReference type="ARBA" id="ARBA00023043"/>
    </source>
</evidence>
<dbReference type="AlphaFoldDB" id="A0A671UFD3"/>
<feature type="compositionally biased region" description="Polar residues" evidence="17">
    <location>
        <begin position="1014"/>
        <end position="1037"/>
    </location>
</feature>
<keyword evidence="6" id="KW-0479">Metal-binding</keyword>
<dbReference type="CDD" id="cd16774">
    <property type="entry name" value="RING-HC_RBR_ANKIB1"/>
    <property type="match status" value="1"/>
</dbReference>
<dbReference type="Pfam" id="PF22191">
    <property type="entry name" value="IBR_1"/>
    <property type="match status" value="1"/>
</dbReference>
<keyword evidence="8 15" id="KW-0863">Zinc-finger</keyword>
<dbReference type="GO" id="GO:0061630">
    <property type="term" value="F:ubiquitin protein ligase activity"/>
    <property type="evidence" value="ECO:0007669"/>
    <property type="project" value="UniProtKB-EC"/>
</dbReference>
<keyword evidence="7" id="KW-0677">Repeat</keyword>
<dbReference type="PROSITE" id="PS50089">
    <property type="entry name" value="ZF_RING_2"/>
    <property type="match status" value="1"/>
</dbReference>
<feature type="compositionally biased region" description="Polar residues" evidence="17">
    <location>
        <begin position="1223"/>
        <end position="1233"/>
    </location>
</feature>
<keyword evidence="5" id="KW-0808">Transferase</keyword>
<keyword evidence="12 16" id="KW-0175">Coiled coil</keyword>
<dbReference type="SMART" id="SM00647">
    <property type="entry name" value="IBR"/>
    <property type="match status" value="2"/>
</dbReference>
<reference evidence="20" key="2">
    <citation type="submission" date="2025-08" db="UniProtKB">
        <authorList>
            <consortium name="Ensembl"/>
        </authorList>
    </citation>
    <scope>IDENTIFICATION</scope>
</reference>
<protein>
    <recommendedName>
        <fullName evidence="13">Ankyrin repeat and IBR domain-containing protein 1</fullName>
        <ecNumber evidence="4">2.3.2.31</ecNumber>
    </recommendedName>
</protein>
<dbReference type="InterPro" id="IPR002110">
    <property type="entry name" value="Ankyrin_rpt"/>
</dbReference>
<keyword evidence="21" id="KW-1185">Reference proteome</keyword>
<evidence type="ECO:0000256" key="9">
    <source>
        <dbReference type="ARBA" id="ARBA00022786"/>
    </source>
</evidence>
<dbReference type="FunFam" id="1.25.40.20:FF:000040">
    <property type="entry name" value="RBR-type E3 ubiquitin transferase"/>
    <property type="match status" value="1"/>
</dbReference>
<evidence type="ECO:0000256" key="14">
    <source>
        <dbReference type="PROSITE-ProRule" id="PRU00023"/>
    </source>
</evidence>
<sequence length="1265" mass="142155">MGNTATKFRKALVGGDEALAWQLYEGNPQFRDGLDPNASYGEQYQHNTPLHYVCRHAMTRLLRSFLFSKEGNPNKRNVHNETCLHVLCQGPQILLLAEGALSPRLARPQRDEQRRADCLQMILSWTGARLEGGQYEKANVNATDNHHSTCLHYAASAGMKSCVELLIQSEADLFVEDEDKLTPCDHAERHHHTELALSLESQMVFSSSSAQQSNTDPYEGLKLQDLRRLKDMLIVETADMLQAPLFTAEALLRAHDWDREKLLEAWMSDAEGCCQRSGVAMPTPPPSGYNAWDTLPSPRTPRTPRSPLTLTLTSPTDSCLTPGEEGLSTCGICLCSISVFEDPVDMSCGHEFCRACWEGFLNVKIQEGDAHNIFCPAYECYQLVPVHVIESVVSREMDQRYLQFDIKAFVENNPAIRWCPAARCERAVRLTRPGPGDSDPQSFPLLPSPAVDCGKGHLFCWECLGEAHEPCDCQMWRNWLQKVTEMKPEELAGVSEAYEDAANCLWLLTNSKPCANCKSPIQKNEGCNHMQCAKCKYDFCWICLEEWKKHSSSTGGYYRCTRYEVIQQLEEQSKEMTVEAEKKHKSFQELDRFMHYYTRFKNHEHSYKLEQKLLKTAKEKMEQLSRAFICREGTSPDTRFIEDGVCELLKTRRVLKCSYPYGFFLQQGSTQKEIFELMQTDLEMVVEDLAQKVNRPYLRTPCHKIISAARLVQQKRQEFLASVARGVAPNDSPEPPRRNYPGGSWDWEYLGFASPEDYADIQYRRRHRPRRRGDMLSLHNLRSSSNTPETSRRSLSTQRHRPLGSIYNQTFQISPCFNASFCVPEAPERVEGRRRALGSLDEDDPNILLAIQLSLQESRRERGLEGGGSSFPASLLDPPRPPNRTDSTSHAELLELGDSLMKLGNITTPYDLDTHTQEQLCSHHTYSHSTLTAPYTIEPAYSDCSHRQDQNALSAPYMLDHITITDSRYDSKEQTYCHSAAYLAEAEHTASCALERTQNPAHPSSYNREHAATYDSTPKPDSSYTPCPEHSSSYTQERPATYALERPPKSDPQPPAQLCLPSPELEPELLLSPVIPPGGPFTPSDPQSLEALDPTASAQLLDNIMAWFNNNINPQNNPQSLALIPSPPTTESDSSPDTHTETESESQTSRDATPAPIWQPLEGEPEEDGGSASPCIGAALRTEGPKTSRPNTLDLENREVGEEGVDAGCVADLSLDAAHTHPCSHSQHGNSPAHTAPATERDLDLILQLEEDQSPEEWEEQVHLV</sequence>
<feature type="repeat" description="ANK" evidence="14">
    <location>
        <begin position="146"/>
        <end position="178"/>
    </location>
</feature>
<evidence type="ECO:0000256" key="1">
    <source>
        <dbReference type="ARBA" id="ARBA00001798"/>
    </source>
</evidence>
<dbReference type="FunFam" id="1.20.120.1750:FF:000003">
    <property type="entry name" value="RBR-type E3 ubiquitin transferase"/>
    <property type="match status" value="1"/>
</dbReference>
<feature type="domain" description="RING-type" evidence="18">
    <location>
        <begin position="330"/>
        <end position="376"/>
    </location>
</feature>
<keyword evidence="10" id="KW-0862">Zinc</keyword>
<feature type="region of interest" description="Disordered" evidence="17">
    <location>
        <begin position="998"/>
        <end position="1037"/>
    </location>
</feature>
<dbReference type="InterPro" id="IPR047564">
    <property type="entry name" value="Rcat_RBR_ANKIB1"/>
</dbReference>
<dbReference type="CDD" id="cd20346">
    <property type="entry name" value="BRcat_RBR_ANKIB1"/>
    <property type="match status" value="1"/>
</dbReference>
<evidence type="ECO:0000256" key="13">
    <source>
        <dbReference type="ARBA" id="ARBA00069741"/>
    </source>
</evidence>
<evidence type="ECO:0000256" key="12">
    <source>
        <dbReference type="ARBA" id="ARBA00023054"/>
    </source>
</evidence>
<dbReference type="Proteomes" id="UP000472265">
    <property type="component" value="Chromosome 3"/>
</dbReference>
<evidence type="ECO:0000256" key="15">
    <source>
        <dbReference type="PROSITE-ProRule" id="PRU00175"/>
    </source>
</evidence>
<evidence type="ECO:0000256" key="10">
    <source>
        <dbReference type="ARBA" id="ARBA00022833"/>
    </source>
</evidence>
<evidence type="ECO:0000256" key="5">
    <source>
        <dbReference type="ARBA" id="ARBA00022679"/>
    </source>
</evidence>
<dbReference type="InterPro" id="IPR013083">
    <property type="entry name" value="Znf_RING/FYVE/PHD"/>
</dbReference>
<feature type="region of interest" description="Disordered" evidence="17">
    <location>
        <begin position="1220"/>
        <end position="1242"/>
    </location>
</feature>
<feature type="domain" description="RING-type" evidence="19">
    <location>
        <begin position="326"/>
        <end position="564"/>
    </location>
</feature>
<feature type="region of interest" description="Disordered" evidence="17">
    <location>
        <begin position="1069"/>
        <end position="1090"/>
    </location>
</feature>
<evidence type="ECO:0000256" key="3">
    <source>
        <dbReference type="ARBA" id="ARBA00008278"/>
    </source>
</evidence>
<dbReference type="InterPro" id="IPR047563">
    <property type="entry name" value="RING-HC_RBR_ANKIB1"/>
</dbReference>
<dbReference type="SUPFAM" id="SSF57850">
    <property type="entry name" value="RING/U-box"/>
    <property type="match status" value="3"/>
</dbReference>
<dbReference type="Pfam" id="PF19422">
    <property type="entry name" value="Ariadne"/>
    <property type="match status" value="1"/>
</dbReference>
<comment type="function">
    <text evidence="2">Might act as an E3 ubiquitin-protein ligase, or as part of E3 complex, which accepts ubiquitin from specific E2 ubiquitin-conjugating enzymes and then transfers it to substrates.</text>
</comment>
<proteinExistence type="inferred from homology"/>
<dbReference type="Pfam" id="PF00023">
    <property type="entry name" value="Ank"/>
    <property type="match status" value="1"/>
</dbReference>
<accession>A0A671UFD3</accession>
<evidence type="ECO:0000256" key="7">
    <source>
        <dbReference type="ARBA" id="ARBA00022737"/>
    </source>
</evidence>
<feature type="coiled-coil region" evidence="16">
    <location>
        <begin position="566"/>
        <end position="627"/>
    </location>
</feature>
<dbReference type="Gene3D" id="3.30.40.10">
    <property type="entry name" value="Zinc/RING finger domain, C3HC4 (zinc finger)"/>
    <property type="match status" value="1"/>
</dbReference>
<name>A0A671UFD3_SPAAU</name>
<dbReference type="SUPFAM" id="SSF48403">
    <property type="entry name" value="Ankyrin repeat"/>
    <property type="match status" value="1"/>
</dbReference>
<organism evidence="20 21">
    <name type="scientific">Sparus aurata</name>
    <name type="common">Gilthead sea bream</name>
    <dbReference type="NCBI Taxonomy" id="8175"/>
    <lineage>
        <taxon>Eukaryota</taxon>
        <taxon>Metazoa</taxon>
        <taxon>Chordata</taxon>
        <taxon>Craniata</taxon>
        <taxon>Vertebrata</taxon>
        <taxon>Euteleostomi</taxon>
        <taxon>Actinopterygii</taxon>
        <taxon>Neopterygii</taxon>
        <taxon>Teleostei</taxon>
        <taxon>Neoteleostei</taxon>
        <taxon>Acanthomorphata</taxon>
        <taxon>Eupercaria</taxon>
        <taxon>Spariformes</taxon>
        <taxon>Sparidae</taxon>
        <taxon>Sparus</taxon>
    </lineage>
</organism>
<dbReference type="SMART" id="SM00248">
    <property type="entry name" value="ANK"/>
    <property type="match status" value="2"/>
</dbReference>
<dbReference type="EC" id="2.3.2.31" evidence="4"/>
<dbReference type="FunFam" id="3.30.40.10:FF:000129">
    <property type="entry name" value="RBR-type E3 ubiquitin transferase"/>
    <property type="match status" value="1"/>
</dbReference>
<dbReference type="InterPro" id="IPR044066">
    <property type="entry name" value="TRIAD_supradom"/>
</dbReference>
<dbReference type="InterPro" id="IPR036770">
    <property type="entry name" value="Ankyrin_rpt-contain_sf"/>
</dbReference>
<feature type="region of interest" description="Disordered" evidence="17">
    <location>
        <begin position="859"/>
        <end position="888"/>
    </location>
</feature>
<feature type="region of interest" description="Disordered" evidence="17">
    <location>
        <begin position="1117"/>
        <end position="1198"/>
    </location>
</feature>
<evidence type="ECO:0000256" key="6">
    <source>
        <dbReference type="ARBA" id="ARBA00022723"/>
    </source>
</evidence>
<dbReference type="GeneTree" id="ENSGT00940000165758"/>
<evidence type="ECO:0000256" key="4">
    <source>
        <dbReference type="ARBA" id="ARBA00012251"/>
    </source>
</evidence>
<dbReference type="InterPro" id="IPR045840">
    <property type="entry name" value="Ariadne"/>
</dbReference>
<feature type="compositionally biased region" description="Polar residues" evidence="17">
    <location>
        <begin position="780"/>
        <end position="797"/>
    </location>
</feature>
<comment type="catalytic activity">
    <reaction evidence="1">
        <text>[E2 ubiquitin-conjugating enzyme]-S-ubiquitinyl-L-cysteine + [acceptor protein]-L-lysine = [E2 ubiquitin-conjugating enzyme]-L-cysteine + [acceptor protein]-N(6)-ubiquitinyl-L-lysine.</text>
        <dbReference type="EC" id="2.3.2.31"/>
    </reaction>
</comment>
<dbReference type="GO" id="GO:0016567">
    <property type="term" value="P:protein ubiquitination"/>
    <property type="evidence" value="ECO:0007669"/>
    <property type="project" value="InterPro"/>
</dbReference>
<dbReference type="Pfam" id="PF01485">
    <property type="entry name" value="IBR"/>
    <property type="match status" value="1"/>
</dbReference>
<dbReference type="GO" id="GO:0008270">
    <property type="term" value="F:zinc ion binding"/>
    <property type="evidence" value="ECO:0007669"/>
    <property type="project" value="UniProtKB-KW"/>
</dbReference>
<dbReference type="PROSITE" id="PS50088">
    <property type="entry name" value="ANK_REPEAT"/>
    <property type="match status" value="1"/>
</dbReference>
<dbReference type="PANTHER" id="PTHR11685">
    <property type="entry name" value="RBR FAMILY RING FINGER AND IBR DOMAIN-CONTAINING"/>
    <property type="match status" value="1"/>
</dbReference>
<keyword evidence="11 14" id="KW-0040">ANK repeat</keyword>
<evidence type="ECO:0000256" key="2">
    <source>
        <dbReference type="ARBA" id="ARBA00003976"/>
    </source>
</evidence>
<dbReference type="Gene3D" id="1.25.40.20">
    <property type="entry name" value="Ankyrin repeat-containing domain"/>
    <property type="match status" value="1"/>
</dbReference>
<evidence type="ECO:0000256" key="17">
    <source>
        <dbReference type="SAM" id="MobiDB-lite"/>
    </source>
</evidence>
<feature type="region of interest" description="Disordered" evidence="17">
    <location>
        <begin position="772"/>
        <end position="801"/>
    </location>
</feature>
<dbReference type="Gene3D" id="1.20.120.1750">
    <property type="match status" value="1"/>
</dbReference>
<dbReference type="PROSITE" id="PS51873">
    <property type="entry name" value="TRIAD"/>
    <property type="match status" value="1"/>
</dbReference>
<dbReference type="PROSITE" id="PS50330">
    <property type="entry name" value="UIM"/>
    <property type="match status" value="1"/>
</dbReference>
<keyword evidence="9" id="KW-0833">Ubl conjugation pathway</keyword>
<dbReference type="CDD" id="cd20361">
    <property type="entry name" value="Rcat_RBR_ANKIB1"/>
    <property type="match status" value="1"/>
</dbReference>
<evidence type="ECO:0000256" key="16">
    <source>
        <dbReference type="SAM" id="Coils"/>
    </source>
</evidence>
<evidence type="ECO:0000259" key="18">
    <source>
        <dbReference type="PROSITE" id="PS50089"/>
    </source>
</evidence>
<dbReference type="InterPro" id="IPR002867">
    <property type="entry name" value="IBR_dom"/>
</dbReference>
<evidence type="ECO:0000256" key="8">
    <source>
        <dbReference type="ARBA" id="ARBA00022771"/>
    </source>
</evidence>
<gene>
    <name evidence="20" type="primary">LOC115578872</name>
</gene>
<reference evidence="20" key="1">
    <citation type="submission" date="2021-04" db="EMBL/GenBank/DDBJ databases">
        <authorList>
            <consortium name="Wellcome Sanger Institute Data Sharing"/>
        </authorList>
    </citation>
    <scope>NUCLEOTIDE SEQUENCE [LARGE SCALE GENOMIC DNA]</scope>
</reference>
<evidence type="ECO:0000259" key="19">
    <source>
        <dbReference type="PROSITE" id="PS51873"/>
    </source>
</evidence>